<comment type="caution">
    <text evidence="3">The sequence shown here is derived from an EMBL/GenBank/DDBJ whole genome shotgun (WGS) entry which is preliminary data.</text>
</comment>
<dbReference type="EMBL" id="JMQM01000001">
    <property type="protein sequence ID" value="KFB09431.1"/>
    <property type="molecule type" value="Genomic_DNA"/>
</dbReference>
<protein>
    <submittedName>
        <fullName evidence="3">Uncharacterized protein</fullName>
    </submittedName>
</protein>
<keyword evidence="1" id="KW-0175">Coiled coil</keyword>
<dbReference type="AlphaFoldDB" id="A0A084U8Z5"/>
<name>A0A084U8Z5_9HYPH</name>
<feature type="coiled-coil region" evidence="1">
    <location>
        <begin position="106"/>
        <end position="238"/>
    </location>
</feature>
<dbReference type="STRING" id="472175.EL18_00447"/>
<keyword evidence="2" id="KW-0812">Transmembrane</keyword>
<proteinExistence type="predicted"/>
<keyword evidence="2" id="KW-0472">Membrane</keyword>
<dbReference type="eggNOG" id="COG4372">
    <property type="taxonomic scope" value="Bacteria"/>
</dbReference>
<accession>A0A084U8Z5</accession>
<evidence type="ECO:0000313" key="4">
    <source>
        <dbReference type="Proteomes" id="UP000053675"/>
    </source>
</evidence>
<organism evidence="3 4">
    <name type="scientific">Nitratireductor basaltis</name>
    <dbReference type="NCBI Taxonomy" id="472175"/>
    <lineage>
        <taxon>Bacteria</taxon>
        <taxon>Pseudomonadati</taxon>
        <taxon>Pseudomonadota</taxon>
        <taxon>Alphaproteobacteria</taxon>
        <taxon>Hyphomicrobiales</taxon>
        <taxon>Phyllobacteriaceae</taxon>
        <taxon>Nitratireductor</taxon>
    </lineage>
</organism>
<dbReference type="OrthoDB" id="7826912at2"/>
<dbReference type="PATRIC" id="fig|472175.3.peg.461"/>
<evidence type="ECO:0000256" key="2">
    <source>
        <dbReference type="SAM" id="Phobius"/>
    </source>
</evidence>
<feature type="transmembrane region" description="Helical" evidence="2">
    <location>
        <begin position="6"/>
        <end position="27"/>
    </location>
</feature>
<evidence type="ECO:0000313" key="3">
    <source>
        <dbReference type="EMBL" id="KFB09431.1"/>
    </source>
</evidence>
<reference evidence="3 4" key="1">
    <citation type="submission" date="2014-05" db="EMBL/GenBank/DDBJ databases">
        <title>Draft Genome Sequence of Nitratireductor basaltis Strain UMTGB225, A Marine Bacterium Isolated from Green Barrel Tunicate.</title>
        <authorList>
            <person name="Gan H.Y."/>
        </authorList>
    </citation>
    <scope>NUCLEOTIDE SEQUENCE [LARGE SCALE GENOMIC DNA]</scope>
    <source>
        <strain evidence="3 4">UMTGB225</strain>
    </source>
</reference>
<sequence>MIQNILVFALGFLAAALLAVLVAPALWRRAGELARKRLEAQLPLSRDELNAAIDAQRAEQAMAVRRLEMQVEAQKKKAASDLVTINQQRVDLTEAGEREAALAESLATREAELSETREQLSAAQAEAASLKLSLEQAEARAREQATEIESLSGSYEEASLKLSRLELDLVSRDSDIERLKNSVGVLREERKQARADLREASSRRKQVENALKLAEKRAKDLERRNERMMSQASTREEALERKQREIALLKTRLRENTMADDGGAAKMAALEEENARLETKAADLSLQISSLLGSDQESEDPVQGRLKARLEAVVEENRKLRAALSQKDADPSGDAELREQIAALAAEVVTITAALEGPESPIISAIESEVAQDPQAASVSLAERVKALRRATAPAE</sequence>
<keyword evidence="2" id="KW-1133">Transmembrane helix</keyword>
<dbReference type="Proteomes" id="UP000053675">
    <property type="component" value="Unassembled WGS sequence"/>
</dbReference>
<evidence type="ECO:0000256" key="1">
    <source>
        <dbReference type="SAM" id="Coils"/>
    </source>
</evidence>
<gene>
    <name evidence="3" type="ORF">EL18_00447</name>
</gene>
<keyword evidence="4" id="KW-1185">Reference proteome</keyword>
<dbReference type="RefSeq" id="WP_036479337.1">
    <property type="nucleotide sequence ID" value="NZ_JMQM01000001.1"/>
</dbReference>